<name>A0AAV8T5V6_9ROSI</name>
<dbReference type="PANTHER" id="PTHR12411">
    <property type="entry name" value="CYSTEINE PROTEASE FAMILY C1-RELATED"/>
    <property type="match status" value="1"/>
</dbReference>
<evidence type="ECO:0000259" key="2">
    <source>
        <dbReference type="SMART" id="SM00848"/>
    </source>
</evidence>
<evidence type="ECO:0000256" key="1">
    <source>
        <dbReference type="SAM" id="SignalP"/>
    </source>
</evidence>
<feature type="signal peptide" evidence="1">
    <location>
        <begin position="1"/>
        <end position="22"/>
    </location>
</feature>
<comment type="caution">
    <text evidence="3">The sequence shown here is derived from an EMBL/GenBank/DDBJ whole genome shotgun (WGS) entry which is preliminary data.</text>
</comment>
<protein>
    <recommendedName>
        <fullName evidence="2">Cathepsin propeptide inhibitor domain-containing protein</fullName>
    </recommendedName>
</protein>
<dbReference type="AlphaFoldDB" id="A0AAV8T5V6"/>
<reference evidence="3 4" key="1">
    <citation type="submission" date="2021-09" db="EMBL/GenBank/DDBJ databases">
        <title>Genomic insights and catalytic innovation underlie evolution of tropane alkaloids biosynthesis.</title>
        <authorList>
            <person name="Wang Y.-J."/>
            <person name="Tian T."/>
            <person name="Huang J.-P."/>
            <person name="Huang S.-X."/>
        </authorList>
    </citation>
    <scope>NUCLEOTIDE SEQUENCE [LARGE SCALE GENOMIC DNA]</scope>
    <source>
        <strain evidence="3">KIB-2018</strain>
        <tissue evidence="3">Leaf</tissue>
    </source>
</reference>
<evidence type="ECO:0000313" key="3">
    <source>
        <dbReference type="EMBL" id="KAJ8761459.1"/>
    </source>
</evidence>
<dbReference type="SUPFAM" id="SSF54001">
    <property type="entry name" value="Cysteine proteinases"/>
    <property type="match status" value="1"/>
</dbReference>
<keyword evidence="1" id="KW-0732">Signal</keyword>
<dbReference type="InterPro" id="IPR013201">
    <property type="entry name" value="Prot_inhib_I29"/>
</dbReference>
<accession>A0AAV8T5V6</accession>
<dbReference type="Gene3D" id="3.90.70.10">
    <property type="entry name" value="Cysteine proteinases"/>
    <property type="match status" value="1"/>
</dbReference>
<gene>
    <name evidence="3" type="ORF">K2173_001592</name>
</gene>
<dbReference type="Proteomes" id="UP001159364">
    <property type="component" value="Linkage Group LG06"/>
</dbReference>
<dbReference type="Pfam" id="PF08246">
    <property type="entry name" value="Inhibitor_I29"/>
    <property type="match status" value="1"/>
</dbReference>
<dbReference type="EMBL" id="JAIWQS010000006">
    <property type="protein sequence ID" value="KAJ8761459.1"/>
    <property type="molecule type" value="Genomic_DNA"/>
</dbReference>
<dbReference type="Gene3D" id="1.10.287.2250">
    <property type="match status" value="1"/>
</dbReference>
<organism evidence="3 4">
    <name type="scientific">Erythroxylum novogranatense</name>
    <dbReference type="NCBI Taxonomy" id="1862640"/>
    <lineage>
        <taxon>Eukaryota</taxon>
        <taxon>Viridiplantae</taxon>
        <taxon>Streptophyta</taxon>
        <taxon>Embryophyta</taxon>
        <taxon>Tracheophyta</taxon>
        <taxon>Spermatophyta</taxon>
        <taxon>Magnoliopsida</taxon>
        <taxon>eudicotyledons</taxon>
        <taxon>Gunneridae</taxon>
        <taxon>Pentapetalae</taxon>
        <taxon>rosids</taxon>
        <taxon>fabids</taxon>
        <taxon>Malpighiales</taxon>
        <taxon>Erythroxylaceae</taxon>
        <taxon>Erythroxylum</taxon>
    </lineage>
</organism>
<dbReference type="InterPro" id="IPR038765">
    <property type="entry name" value="Papain-like_cys_pep_sf"/>
</dbReference>
<dbReference type="SMART" id="SM00848">
    <property type="entry name" value="Inhibitor_I29"/>
    <property type="match status" value="1"/>
</dbReference>
<keyword evidence="4" id="KW-1185">Reference proteome</keyword>
<evidence type="ECO:0000313" key="4">
    <source>
        <dbReference type="Proteomes" id="UP001159364"/>
    </source>
</evidence>
<feature type="chain" id="PRO_5043765206" description="Cathepsin propeptide inhibitor domain-containing protein" evidence="1">
    <location>
        <begin position="23"/>
        <end position="163"/>
    </location>
</feature>
<dbReference type="GO" id="GO:0008234">
    <property type="term" value="F:cysteine-type peptidase activity"/>
    <property type="evidence" value="ECO:0007669"/>
    <property type="project" value="InterPro"/>
</dbReference>
<sequence>MGYRKSLLALIFLLLAPLTCLSTDLPSEYSIVKYDQEFLSEERVVQIFELWKEKYGKVYNHAQEAERRLGNFRTNLKYILEKNANRRFSSGHRVGLNKFADLSNEEFKQRFLSKVKIPVNKRGVLRTERQRRMENCEAPSSLDWRMKGAVTGVKDQGSCGKLL</sequence>
<feature type="domain" description="Cathepsin propeptide inhibitor" evidence="2">
    <location>
        <begin position="48"/>
        <end position="107"/>
    </location>
</feature>
<dbReference type="InterPro" id="IPR013128">
    <property type="entry name" value="Peptidase_C1A"/>
</dbReference>
<proteinExistence type="predicted"/>